<dbReference type="STRING" id="28442.SAMN05443574_12126"/>
<protein>
    <recommendedName>
        <fullName evidence="1">Phospholipase D-like domain-containing protein</fullName>
    </recommendedName>
</protein>
<dbReference type="Proteomes" id="UP000182573">
    <property type="component" value="Unassembled WGS sequence"/>
</dbReference>
<name>A0A1H3A3Z1_HALVA</name>
<dbReference type="AlphaFoldDB" id="A0A1H3A3Z1"/>
<reference evidence="2 3" key="1">
    <citation type="submission" date="2016-10" db="EMBL/GenBank/DDBJ databases">
        <authorList>
            <person name="de Groot N.N."/>
        </authorList>
    </citation>
    <scope>NUCLEOTIDE SEQUENCE [LARGE SCALE GENOMIC DNA]</scope>
    <source>
        <strain evidence="2 3">DSM 3756</strain>
    </source>
</reference>
<accession>A0A1H3A3Z1</accession>
<proteinExistence type="predicted"/>
<dbReference type="SUPFAM" id="SSF56024">
    <property type="entry name" value="Phospholipase D/nuclease"/>
    <property type="match status" value="1"/>
</dbReference>
<organism evidence="2 3">
    <name type="scientific">Haloarcula vallismortis</name>
    <name type="common">Halobacterium vallismortis</name>
    <dbReference type="NCBI Taxonomy" id="28442"/>
    <lineage>
        <taxon>Archaea</taxon>
        <taxon>Methanobacteriati</taxon>
        <taxon>Methanobacteriota</taxon>
        <taxon>Stenosarchaea group</taxon>
        <taxon>Halobacteria</taxon>
        <taxon>Halobacteriales</taxon>
        <taxon>Haloarculaceae</taxon>
        <taxon>Haloarcula</taxon>
    </lineage>
</organism>
<dbReference type="EMBL" id="FNOF01000021">
    <property type="protein sequence ID" value="SDX24345.1"/>
    <property type="molecule type" value="Genomic_DNA"/>
</dbReference>
<evidence type="ECO:0000259" key="1">
    <source>
        <dbReference type="Pfam" id="PF13091"/>
    </source>
</evidence>
<feature type="domain" description="Phospholipase D-like" evidence="1">
    <location>
        <begin position="439"/>
        <end position="579"/>
    </location>
</feature>
<sequence>MLRTNDEREPKQVTEIHNWILDELGLIEGDRPTLAGALVLSVDEPRPLIQAIIVASSRTAERVLRSSLGIEEEVLPRREFDSLLAGDWEETILGPLLGSAGFVTTYPDSVEPNFERIEPVLEAQREVPTEAAIAEGYLHVLPQLSGIEDGDCLKAITERLVGELSNDSFSLESVAASLADNAVLLHDTSEVEDAIEAQHDEYERQFETVRSLLAAPVETELSQVDVGRQVSVSDVRGDTEISEAGRDVLINIIATVSAHSRFSTFDLGFVTDRLDATPYELYQVLSEVPGVDCEISGNEVIEFATVPAQVDGSSLQEEYTTHLIDRCAAVQRRIKVLSRASVTTLSPIATDAIIAQDYDSLSDGDVAPAYFTFTLVDPDALGEKKMDDYVGDSRGLGRERARLRRWHENRPAGMRSYTAMTDRLFSLGLERDLDDKVLRIMTPFDDDTFNEYVSQIRRLLQQGFELRLLTRHTKEPWEWRRLQQNLLSEIKQHREQVTIRSYSRFKQHQRVTPDMDFRDLGEFGIHGKVQTIGRPEEGAALLGSANFMENSYDWNPECGVYTERIQFVDAAVEFFDIVWDLAESDELSTERLQEVPNHQLVPTYYS</sequence>
<dbReference type="CDD" id="cd00138">
    <property type="entry name" value="PLDc_SF"/>
    <property type="match status" value="1"/>
</dbReference>
<evidence type="ECO:0000313" key="3">
    <source>
        <dbReference type="Proteomes" id="UP000182573"/>
    </source>
</evidence>
<evidence type="ECO:0000313" key="2">
    <source>
        <dbReference type="EMBL" id="SDX24345.1"/>
    </source>
</evidence>
<dbReference type="Gene3D" id="3.30.870.10">
    <property type="entry name" value="Endonuclease Chain A"/>
    <property type="match status" value="1"/>
</dbReference>
<dbReference type="InterPro" id="IPR025202">
    <property type="entry name" value="PLD-like_dom"/>
</dbReference>
<gene>
    <name evidence="2" type="ORF">SAMN05443574_12126</name>
</gene>
<dbReference type="Pfam" id="PF13091">
    <property type="entry name" value="PLDc_2"/>
    <property type="match status" value="1"/>
</dbReference>